<dbReference type="InterPro" id="IPR020616">
    <property type="entry name" value="Thiolase_N"/>
</dbReference>
<dbReference type="Gene3D" id="3.40.47.10">
    <property type="match status" value="2"/>
</dbReference>
<dbReference type="RefSeq" id="WP_187600021.1">
    <property type="nucleotide sequence ID" value="NZ_CP060714.1"/>
</dbReference>
<dbReference type="NCBIfam" id="TIGR01930">
    <property type="entry name" value="AcCoA-C-Actrans"/>
    <property type="match status" value="1"/>
</dbReference>
<feature type="active site" description="Proton acceptor" evidence="4">
    <location>
        <position position="355"/>
    </location>
</feature>
<dbReference type="GO" id="GO:0003988">
    <property type="term" value="F:acetyl-CoA C-acyltransferase activity"/>
    <property type="evidence" value="ECO:0007669"/>
    <property type="project" value="UniProtKB-EC"/>
</dbReference>
<evidence type="ECO:0000259" key="7">
    <source>
        <dbReference type="Pfam" id="PF02803"/>
    </source>
</evidence>
<dbReference type="PROSITE" id="PS00099">
    <property type="entry name" value="THIOLASE_3"/>
    <property type="match status" value="1"/>
</dbReference>
<organism evidence="8 9">
    <name type="scientific">Diaphorobacter ruginosibacter</name>
    <dbReference type="NCBI Taxonomy" id="1715720"/>
    <lineage>
        <taxon>Bacteria</taxon>
        <taxon>Pseudomonadati</taxon>
        <taxon>Pseudomonadota</taxon>
        <taxon>Betaproteobacteria</taxon>
        <taxon>Burkholderiales</taxon>
        <taxon>Comamonadaceae</taxon>
        <taxon>Diaphorobacter</taxon>
    </lineage>
</organism>
<evidence type="ECO:0000256" key="2">
    <source>
        <dbReference type="ARBA" id="ARBA00022679"/>
    </source>
</evidence>
<dbReference type="Proteomes" id="UP000515811">
    <property type="component" value="Chromosome"/>
</dbReference>
<feature type="active site" description="Acyl-thioester intermediate" evidence="4">
    <location>
        <position position="91"/>
    </location>
</feature>
<dbReference type="PANTHER" id="PTHR43365:SF1">
    <property type="entry name" value="ACETYL-COA C-ACYLTRANSFERASE"/>
    <property type="match status" value="1"/>
</dbReference>
<dbReference type="InterPro" id="IPR016039">
    <property type="entry name" value="Thiolase-like"/>
</dbReference>
<feature type="domain" description="Thiolase C-terminal" evidence="7">
    <location>
        <begin position="277"/>
        <end position="398"/>
    </location>
</feature>
<dbReference type="InterPro" id="IPR020610">
    <property type="entry name" value="Thiolase_AS"/>
</dbReference>
<evidence type="ECO:0000256" key="4">
    <source>
        <dbReference type="PIRSR" id="PIRSR000429-1"/>
    </source>
</evidence>
<comment type="similarity">
    <text evidence="1 5">Belongs to the thiolase-like superfamily. Thiolase family.</text>
</comment>
<proteinExistence type="inferred from homology"/>
<sequence length="404" mass="41922">MTQAYIIDAVRSPRGRGSDKGALKSLKPVDLLAQQLKALQERTGIDTSEVCDGLFGCVTQTADQGSNIGKMALVRAGWSDAVSGLTLNRYCASGLTAVQFAAAQAMANDGVAVAGGIEMMSRVPMASDKGPLTHDLEFQRQTMLVPIGIAADAIATMEGFTREQCDAYALISQQRAIAARDAGHFRSVVPARGEGGTVLLAQDETPRAGTTLESLSALAAAFAEMGQKYGVDALLCKQYGLAAVNHVQHAGNSPAMADGAAAVLVASKASVERLALRPRARILATADASIDHVLALTGAADATRKALSRAGLTVDDIDLFEVNESFAALMLHYMKHLNVPHEKLNVNGGAIALGHAMGSTGSSLVGMALDELERRGAKRAVVAICGAAGVAVAMVIERVTADTV</sequence>
<keyword evidence="3 5" id="KW-0012">Acyltransferase</keyword>
<dbReference type="InterPro" id="IPR020617">
    <property type="entry name" value="Thiolase_C"/>
</dbReference>
<dbReference type="SUPFAM" id="SSF53901">
    <property type="entry name" value="Thiolase-like"/>
    <property type="match status" value="2"/>
</dbReference>
<evidence type="ECO:0000256" key="5">
    <source>
        <dbReference type="RuleBase" id="RU003557"/>
    </source>
</evidence>
<reference evidence="8 9" key="1">
    <citation type="submission" date="2020-08" db="EMBL/GenBank/DDBJ databases">
        <title>Genome sequence of Diaphorobacter ruginosibacter DSM 27467T.</title>
        <authorList>
            <person name="Hyun D.-W."/>
            <person name="Bae J.-W."/>
        </authorList>
    </citation>
    <scope>NUCLEOTIDE SEQUENCE [LARGE SCALE GENOMIC DNA]</scope>
    <source>
        <strain evidence="8 9">DSM 27467</strain>
    </source>
</reference>
<keyword evidence="9" id="KW-1185">Reference proteome</keyword>
<keyword evidence="2 5" id="KW-0808">Transferase</keyword>
<dbReference type="CDD" id="cd00751">
    <property type="entry name" value="thiolase"/>
    <property type="match status" value="1"/>
</dbReference>
<dbReference type="AlphaFoldDB" id="A0A7G9RU26"/>
<dbReference type="InterPro" id="IPR002155">
    <property type="entry name" value="Thiolase"/>
</dbReference>
<dbReference type="EMBL" id="CP060714">
    <property type="protein sequence ID" value="QNN59101.1"/>
    <property type="molecule type" value="Genomic_DNA"/>
</dbReference>
<dbReference type="Pfam" id="PF02803">
    <property type="entry name" value="Thiolase_C"/>
    <property type="match status" value="1"/>
</dbReference>
<dbReference type="Pfam" id="PF00108">
    <property type="entry name" value="Thiolase_N"/>
    <property type="match status" value="1"/>
</dbReference>
<gene>
    <name evidence="8" type="ORF">H9K76_10085</name>
</gene>
<dbReference type="KEGG" id="drg:H9K76_10085"/>
<dbReference type="PANTHER" id="PTHR43365">
    <property type="entry name" value="BLR7806 PROTEIN"/>
    <property type="match status" value="1"/>
</dbReference>
<dbReference type="PIRSF" id="PIRSF000429">
    <property type="entry name" value="Ac-CoA_Ac_transf"/>
    <property type="match status" value="1"/>
</dbReference>
<evidence type="ECO:0000259" key="6">
    <source>
        <dbReference type="Pfam" id="PF00108"/>
    </source>
</evidence>
<evidence type="ECO:0000256" key="1">
    <source>
        <dbReference type="ARBA" id="ARBA00010982"/>
    </source>
</evidence>
<accession>A0A7G9RU26</accession>
<dbReference type="EC" id="2.3.1.16" evidence="8"/>
<protein>
    <submittedName>
        <fullName evidence="8">Acetyl-CoA C-acyltransferase</fullName>
        <ecNumber evidence="8">2.3.1.16</ecNumber>
    </submittedName>
</protein>
<evidence type="ECO:0000313" key="9">
    <source>
        <dbReference type="Proteomes" id="UP000515811"/>
    </source>
</evidence>
<feature type="domain" description="Thiolase N-terminal" evidence="6">
    <location>
        <begin position="5"/>
        <end position="226"/>
    </location>
</feature>
<evidence type="ECO:0000313" key="8">
    <source>
        <dbReference type="EMBL" id="QNN59101.1"/>
    </source>
</evidence>
<evidence type="ECO:0000256" key="3">
    <source>
        <dbReference type="ARBA" id="ARBA00023315"/>
    </source>
</evidence>
<feature type="active site" description="Proton acceptor" evidence="4">
    <location>
        <position position="385"/>
    </location>
</feature>
<name>A0A7G9RU26_9BURK</name>